<dbReference type="InterPro" id="IPR025350">
    <property type="entry name" value="DUF4254"/>
</dbReference>
<proteinExistence type="predicted"/>
<dbReference type="Pfam" id="PF14063">
    <property type="entry name" value="DUF4254"/>
    <property type="match status" value="1"/>
</dbReference>
<keyword evidence="2" id="KW-1185">Reference proteome</keyword>
<evidence type="ECO:0008006" key="3">
    <source>
        <dbReference type="Google" id="ProtNLM"/>
    </source>
</evidence>
<evidence type="ECO:0000313" key="1">
    <source>
        <dbReference type="EMBL" id="NIK73423.1"/>
    </source>
</evidence>
<dbReference type="AlphaFoldDB" id="A0A846MPE2"/>
<comment type="caution">
    <text evidence="1">The sequence shown here is derived from an EMBL/GenBank/DDBJ whole genome shotgun (WGS) entry which is preliminary data.</text>
</comment>
<dbReference type="RefSeq" id="WP_166918662.1">
    <property type="nucleotide sequence ID" value="NZ_JAASRN010000001.1"/>
</dbReference>
<dbReference type="Proteomes" id="UP000537126">
    <property type="component" value="Unassembled WGS sequence"/>
</dbReference>
<organism evidence="1 2">
    <name type="scientific">Thermonema lapsum</name>
    <dbReference type="NCBI Taxonomy" id="28195"/>
    <lineage>
        <taxon>Bacteria</taxon>
        <taxon>Pseudomonadati</taxon>
        <taxon>Bacteroidota</taxon>
        <taxon>Cytophagia</taxon>
        <taxon>Cytophagales</taxon>
        <taxon>Thermonemataceae</taxon>
        <taxon>Thermonema</taxon>
    </lineage>
</organism>
<sequence>MEKPQAQACIRIFEQSIEDYHRHDDVNAPMQNPYPEGSLEYLLYKKNWIDTVQWHLEDLIRDPEIAPETLVQLKRRIDASNQERTDTVEQMDDWFLHYFEQQKVERKPHARMNSETPAWLLDRLSILMLKIYHMREQTLRTDVDENHIAKCQQKLNVLMEQKEDLARCFDELVEDILNGERYMKVYRQMKMYNDASLNPVLYKKAKS</sequence>
<dbReference type="EMBL" id="JAASRN010000001">
    <property type="protein sequence ID" value="NIK73423.1"/>
    <property type="molecule type" value="Genomic_DNA"/>
</dbReference>
<gene>
    <name evidence="1" type="ORF">FHS56_000909</name>
</gene>
<name>A0A846MPE2_9BACT</name>
<reference evidence="1 2" key="1">
    <citation type="submission" date="2020-03" db="EMBL/GenBank/DDBJ databases">
        <title>Genomic Encyclopedia of Type Strains, Phase IV (KMG-IV): sequencing the most valuable type-strain genomes for metagenomic binning, comparative biology and taxonomic classification.</title>
        <authorList>
            <person name="Goeker M."/>
        </authorList>
    </citation>
    <scope>NUCLEOTIDE SEQUENCE [LARGE SCALE GENOMIC DNA]</scope>
    <source>
        <strain evidence="1 2">DSM 5718</strain>
    </source>
</reference>
<accession>A0A846MPE2</accession>
<protein>
    <recommendedName>
        <fullName evidence="3">DUF4254 domain-containing protein</fullName>
    </recommendedName>
</protein>
<evidence type="ECO:0000313" key="2">
    <source>
        <dbReference type="Proteomes" id="UP000537126"/>
    </source>
</evidence>